<evidence type="ECO:0000256" key="1">
    <source>
        <dbReference type="ARBA" id="ARBA00004613"/>
    </source>
</evidence>
<dbReference type="Gene3D" id="3.30.30.10">
    <property type="entry name" value="Knottin, scorpion toxin-like"/>
    <property type="match status" value="1"/>
</dbReference>
<dbReference type="EMBL" id="KC493099">
    <property type="protein sequence ID" value="AGT42482.1"/>
    <property type="molecule type" value="mRNA"/>
</dbReference>
<dbReference type="SUPFAM" id="SSF57095">
    <property type="entry name" value="Scorpion toxin-like"/>
    <property type="match status" value="1"/>
</dbReference>
<evidence type="ECO:0000313" key="7">
    <source>
        <dbReference type="EMBL" id="AGT42482.1"/>
    </source>
</evidence>
<organism evidence="6">
    <name type="scientific">Drosophila takahashii</name>
    <name type="common">Fruit fly</name>
    <dbReference type="NCBI Taxonomy" id="29030"/>
    <lineage>
        <taxon>Eukaryota</taxon>
        <taxon>Metazoa</taxon>
        <taxon>Ecdysozoa</taxon>
        <taxon>Arthropoda</taxon>
        <taxon>Hexapoda</taxon>
        <taxon>Insecta</taxon>
        <taxon>Pterygota</taxon>
        <taxon>Neoptera</taxon>
        <taxon>Endopterygota</taxon>
        <taxon>Diptera</taxon>
        <taxon>Brachycera</taxon>
        <taxon>Muscomorpha</taxon>
        <taxon>Ephydroidea</taxon>
        <taxon>Drosophilidae</taxon>
        <taxon>Drosophila</taxon>
        <taxon>Sophophora</taxon>
    </lineage>
</organism>
<name>A0A0A6ZH96_DROTK</name>
<keyword evidence="2" id="KW-0964">Secreted</keyword>
<reference evidence="6" key="1">
    <citation type="submission" date="2013-01" db="EMBL/GenBank/DDBJ databases">
        <authorList>
            <person name="Jiao Y.-Y."/>
            <person name="Chen X."/>
            <person name="Wu J."/>
        </authorList>
    </citation>
    <scope>NUCLEOTIDE SEQUENCE</scope>
</reference>
<evidence type="ECO:0000313" key="6">
    <source>
        <dbReference type="EMBL" id="AGT42481.1"/>
    </source>
</evidence>
<comment type="subcellular location">
    <subcellularLocation>
        <location evidence="1">Secreted</location>
    </subcellularLocation>
</comment>
<dbReference type="GO" id="GO:0005576">
    <property type="term" value="C:extracellular region"/>
    <property type="evidence" value="ECO:0007669"/>
    <property type="project" value="UniProtKB-SubCell"/>
</dbReference>
<keyword evidence="3" id="KW-1015">Disulfide bond</keyword>
<evidence type="ECO:0000313" key="8">
    <source>
        <dbReference type="EMBL" id="AGT42483.1"/>
    </source>
</evidence>
<protein>
    <submittedName>
        <fullName evidence="8">DRS-11a</fullName>
    </submittedName>
    <submittedName>
        <fullName evidence="7">DRS-11b</fullName>
    </submittedName>
    <submittedName>
        <fullName evidence="6">DRS-11c</fullName>
    </submittedName>
</protein>
<dbReference type="EMBL" id="KC493098">
    <property type="protein sequence ID" value="AGT42481.1"/>
    <property type="molecule type" value="mRNA"/>
</dbReference>
<dbReference type="InterPro" id="IPR003614">
    <property type="entry name" value="Knottins"/>
</dbReference>
<evidence type="ECO:0000256" key="4">
    <source>
        <dbReference type="SAM" id="SignalP"/>
    </source>
</evidence>
<dbReference type="EMBL" id="KC493100">
    <property type="protein sequence ID" value="AGT42483.1"/>
    <property type="molecule type" value="mRNA"/>
</dbReference>
<accession>A0A0A6ZH96</accession>
<evidence type="ECO:0000256" key="2">
    <source>
        <dbReference type="ARBA" id="ARBA00022525"/>
    </source>
</evidence>
<keyword evidence="4" id="KW-0732">Signal</keyword>
<dbReference type="OrthoDB" id="7800919at2759"/>
<dbReference type="GO" id="GO:0006952">
    <property type="term" value="P:defense response"/>
    <property type="evidence" value="ECO:0007669"/>
    <property type="project" value="InterPro"/>
</dbReference>
<feature type="chain" id="PRO_5007388032" evidence="4">
    <location>
        <begin position="21"/>
        <end position="69"/>
    </location>
</feature>
<feature type="signal peptide" evidence="4">
    <location>
        <begin position="1"/>
        <end position="20"/>
    </location>
</feature>
<dbReference type="GO" id="GO:0051707">
    <property type="term" value="P:response to other organism"/>
    <property type="evidence" value="ECO:0007669"/>
    <property type="project" value="UniProtKB-ARBA"/>
</dbReference>
<dbReference type="Pfam" id="PF00304">
    <property type="entry name" value="Gamma-thionin"/>
    <property type="match status" value="1"/>
</dbReference>
<feature type="domain" description="Knottins-like" evidence="5">
    <location>
        <begin position="25"/>
        <end position="69"/>
    </location>
</feature>
<proteinExistence type="evidence at transcript level"/>
<dbReference type="InterPro" id="IPR036574">
    <property type="entry name" value="Scorpion_toxin-like_sf"/>
</dbReference>
<dbReference type="AlphaFoldDB" id="A0A0A6ZH96"/>
<sequence length="69" mass="7676" precursor="true">MVQIKFLFAFLAVMTIVVLAANMADADFLSGKFKGGCMMWSGEKCRRLCKEQGAVSGHCSTNFKCWCEE</sequence>
<evidence type="ECO:0000259" key="5">
    <source>
        <dbReference type="SMART" id="SM00505"/>
    </source>
</evidence>
<dbReference type="CDD" id="cd23106">
    <property type="entry name" value="neurotoxins_LC_scorpion"/>
    <property type="match status" value="1"/>
</dbReference>
<evidence type="ECO:0000256" key="3">
    <source>
        <dbReference type="ARBA" id="ARBA00023157"/>
    </source>
</evidence>
<dbReference type="SMART" id="SM00505">
    <property type="entry name" value="Knot1"/>
    <property type="match status" value="1"/>
</dbReference>